<feature type="compositionally biased region" description="Polar residues" evidence="1">
    <location>
        <begin position="87"/>
        <end position="100"/>
    </location>
</feature>
<evidence type="ECO:0000256" key="1">
    <source>
        <dbReference type="SAM" id="MobiDB-lite"/>
    </source>
</evidence>
<sequence length="100" mass="10979">MQQLVRLGRLGYVKLPGTLTAQLLELLDREVVTPAQQDQDVDDNGGGVFGFEKIFLNADVLDKYRRQAPVPPHTHKGLQRSCGIYSRPTSPGQFQGSGVS</sequence>
<organism evidence="2 3">
    <name type="scientific">Phytophthora rubi</name>
    <dbReference type="NCBI Taxonomy" id="129364"/>
    <lineage>
        <taxon>Eukaryota</taxon>
        <taxon>Sar</taxon>
        <taxon>Stramenopiles</taxon>
        <taxon>Oomycota</taxon>
        <taxon>Peronosporomycetes</taxon>
        <taxon>Peronosporales</taxon>
        <taxon>Peronosporaceae</taxon>
        <taxon>Phytophthora</taxon>
    </lineage>
</organism>
<gene>
    <name evidence="2" type="ORF">PR003_g30042</name>
</gene>
<dbReference type="AlphaFoldDB" id="A0A6A4BK62"/>
<proteinExistence type="predicted"/>
<accession>A0A6A4BK62</accession>
<dbReference type="Proteomes" id="UP000434957">
    <property type="component" value="Unassembled WGS sequence"/>
</dbReference>
<evidence type="ECO:0000313" key="2">
    <source>
        <dbReference type="EMBL" id="KAE9272974.1"/>
    </source>
</evidence>
<keyword evidence="3" id="KW-1185">Reference proteome</keyword>
<dbReference type="EMBL" id="QXFT01005365">
    <property type="protein sequence ID" value="KAE9272974.1"/>
    <property type="molecule type" value="Genomic_DNA"/>
</dbReference>
<evidence type="ECO:0000313" key="3">
    <source>
        <dbReference type="Proteomes" id="UP000434957"/>
    </source>
</evidence>
<comment type="caution">
    <text evidence="2">The sequence shown here is derived from an EMBL/GenBank/DDBJ whole genome shotgun (WGS) entry which is preliminary data.</text>
</comment>
<name>A0A6A4BK62_9STRA</name>
<protein>
    <submittedName>
        <fullName evidence="2">Uncharacterized protein</fullName>
    </submittedName>
</protein>
<reference evidence="2 3" key="1">
    <citation type="submission" date="2018-08" db="EMBL/GenBank/DDBJ databases">
        <title>Genomic investigation of the strawberry pathogen Phytophthora fragariae indicates pathogenicity is determined by transcriptional variation in three key races.</title>
        <authorList>
            <person name="Adams T.M."/>
            <person name="Armitage A.D."/>
            <person name="Sobczyk M.K."/>
            <person name="Bates H.J."/>
            <person name="Dunwell J.M."/>
            <person name="Nellist C.F."/>
            <person name="Harrison R.J."/>
        </authorList>
    </citation>
    <scope>NUCLEOTIDE SEQUENCE [LARGE SCALE GENOMIC DNA]</scope>
    <source>
        <strain evidence="2 3">SCRP333</strain>
    </source>
</reference>
<feature type="region of interest" description="Disordered" evidence="1">
    <location>
        <begin position="68"/>
        <end position="100"/>
    </location>
</feature>